<protein>
    <submittedName>
        <fullName evidence="3">SDR family oxidoreductase</fullName>
    </submittedName>
</protein>
<accession>A0A4R5U2E8</accession>
<dbReference type="CDD" id="cd05233">
    <property type="entry name" value="SDR_c"/>
    <property type="match status" value="1"/>
</dbReference>
<dbReference type="Pfam" id="PF00106">
    <property type="entry name" value="adh_short"/>
    <property type="match status" value="1"/>
</dbReference>
<dbReference type="RefSeq" id="WP_133402246.1">
    <property type="nucleotide sequence ID" value="NZ_SMTK01000001.1"/>
</dbReference>
<dbReference type="InterPro" id="IPR002347">
    <property type="entry name" value="SDR_fam"/>
</dbReference>
<dbReference type="PANTHER" id="PTHR43477:SF1">
    <property type="entry name" value="DIHYDROANTICAPSIN 7-DEHYDROGENASE"/>
    <property type="match status" value="1"/>
</dbReference>
<evidence type="ECO:0000256" key="1">
    <source>
        <dbReference type="ARBA" id="ARBA00006484"/>
    </source>
</evidence>
<evidence type="ECO:0000313" key="4">
    <source>
        <dbReference type="Proteomes" id="UP000295411"/>
    </source>
</evidence>
<dbReference type="Gene3D" id="3.40.50.720">
    <property type="entry name" value="NAD(P)-binding Rossmann-like Domain"/>
    <property type="match status" value="1"/>
</dbReference>
<dbReference type="SUPFAM" id="SSF51735">
    <property type="entry name" value="NAD(P)-binding Rossmann-fold domains"/>
    <property type="match status" value="1"/>
</dbReference>
<dbReference type="PANTHER" id="PTHR43477">
    <property type="entry name" value="DIHYDROANTICAPSIN 7-DEHYDROGENASE"/>
    <property type="match status" value="1"/>
</dbReference>
<keyword evidence="2" id="KW-0560">Oxidoreductase</keyword>
<dbReference type="OrthoDB" id="4773823at2"/>
<keyword evidence="4" id="KW-1185">Reference proteome</keyword>
<dbReference type="InterPro" id="IPR036291">
    <property type="entry name" value="NAD(P)-bd_dom_sf"/>
</dbReference>
<gene>
    <name evidence="3" type="ORF">E2F48_01500</name>
</gene>
<reference evidence="3 4" key="1">
    <citation type="submission" date="2019-03" db="EMBL/GenBank/DDBJ databases">
        <title>Arthrobacter sp. nov., an bacterium isolated from biocrust in Mu Us Desert.</title>
        <authorList>
            <person name="Lixiong L."/>
        </authorList>
    </citation>
    <scope>NUCLEOTIDE SEQUENCE [LARGE SCALE GENOMIC DNA]</scope>
    <source>
        <strain evidence="3 4">SLN-3</strain>
    </source>
</reference>
<evidence type="ECO:0000256" key="2">
    <source>
        <dbReference type="ARBA" id="ARBA00023002"/>
    </source>
</evidence>
<organism evidence="3 4">
    <name type="scientific">Arthrobacter crusticola</name>
    <dbReference type="NCBI Taxonomy" id="2547960"/>
    <lineage>
        <taxon>Bacteria</taxon>
        <taxon>Bacillati</taxon>
        <taxon>Actinomycetota</taxon>
        <taxon>Actinomycetes</taxon>
        <taxon>Micrococcales</taxon>
        <taxon>Micrococcaceae</taxon>
        <taxon>Arthrobacter</taxon>
    </lineage>
</organism>
<sequence>MTDAVPPAGASGPAGLTVVVAGATSASGVATARELTARGARVIAVGSHAGRLQDALGHLDGVEQRVCDLTDAAAVTALAAAVEADTGGADGLIHLVGGWRGAKGITTQTDEDYAFLHDSVFRTLFNTSRAFYDQLARSPRGRLAAVSATAVDSPTAGSASYAAVKASVETWLRAVADGFVRDGSAGASTALVVKALLDDALREAHPERRFPGYTHVDDLARAAALLFETPAADINGARTAPADLLAKADG</sequence>
<dbReference type="GO" id="GO:0016491">
    <property type="term" value="F:oxidoreductase activity"/>
    <property type="evidence" value="ECO:0007669"/>
    <property type="project" value="UniProtKB-KW"/>
</dbReference>
<dbReference type="InterPro" id="IPR051122">
    <property type="entry name" value="SDR_DHRS6-like"/>
</dbReference>
<comment type="similarity">
    <text evidence="1">Belongs to the short-chain dehydrogenases/reductases (SDR) family.</text>
</comment>
<dbReference type="EMBL" id="SMTK01000001">
    <property type="protein sequence ID" value="TDK27826.1"/>
    <property type="molecule type" value="Genomic_DNA"/>
</dbReference>
<name>A0A4R5U2E8_9MICC</name>
<comment type="caution">
    <text evidence="3">The sequence shown here is derived from an EMBL/GenBank/DDBJ whole genome shotgun (WGS) entry which is preliminary data.</text>
</comment>
<proteinExistence type="inferred from homology"/>
<evidence type="ECO:0000313" key="3">
    <source>
        <dbReference type="EMBL" id="TDK27826.1"/>
    </source>
</evidence>
<dbReference type="Proteomes" id="UP000295411">
    <property type="component" value="Unassembled WGS sequence"/>
</dbReference>
<dbReference type="AlphaFoldDB" id="A0A4R5U2E8"/>